<protein>
    <submittedName>
        <fullName evidence="1">Uncharacterized protein</fullName>
    </submittedName>
</protein>
<organism evidence="1 2">
    <name type="scientific">Vibrio gazogenes DSM 21264 = NBRC 103151</name>
    <dbReference type="NCBI Taxonomy" id="1123492"/>
    <lineage>
        <taxon>Bacteria</taxon>
        <taxon>Pseudomonadati</taxon>
        <taxon>Pseudomonadota</taxon>
        <taxon>Gammaproteobacteria</taxon>
        <taxon>Vibrionales</taxon>
        <taxon>Vibrionaceae</taxon>
        <taxon>Vibrio</taxon>
    </lineage>
</organism>
<dbReference type="Gene3D" id="1.20.120.330">
    <property type="entry name" value="Nucleotidyltransferases domain 2"/>
    <property type="match status" value="1"/>
</dbReference>
<keyword evidence="2" id="KW-1185">Reference proteome</keyword>
<gene>
    <name evidence="1" type="ORF">SAMN02745781_00619</name>
</gene>
<dbReference type="RefSeq" id="WP_072955404.1">
    <property type="nucleotide sequence ID" value="NZ_FQUH01000002.1"/>
</dbReference>
<name>A0A1M4V2I2_VIBGA</name>
<evidence type="ECO:0000313" key="2">
    <source>
        <dbReference type="Proteomes" id="UP000184159"/>
    </source>
</evidence>
<reference evidence="2" key="1">
    <citation type="submission" date="2016-11" db="EMBL/GenBank/DDBJ databases">
        <authorList>
            <person name="Varghese N."/>
            <person name="Submissions S."/>
        </authorList>
    </citation>
    <scope>NUCLEOTIDE SEQUENCE [LARGE SCALE GENOMIC DNA]</scope>
    <source>
        <strain evidence="2">DSM 21264</strain>
    </source>
</reference>
<dbReference type="EMBL" id="FQUH01000002">
    <property type="protein sequence ID" value="SHE63120.1"/>
    <property type="molecule type" value="Genomic_DNA"/>
</dbReference>
<accession>A0A1M4V2I2</accession>
<dbReference type="AlphaFoldDB" id="A0A1M4V2I2"/>
<evidence type="ECO:0000313" key="1">
    <source>
        <dbReference type="EMBL" id="SHE63120.1"/>
    </source>
</evidence>
<proteinExistence type="predicted"/>
<sequence>MKVSYSWQSDTEAKFNRRAYIDARCSMHYEITEEELVYLQGEVEKLKRLVERVCLTRLEG</sequence>
<dbReference type="Proteomes" id="UP000184159">
    <property type="component" value="Unassembled WGS sequence"/>
</dbReference>